<protein>
    <submittedName>
        <fullName evidence="1">Uncharacterized protein</fullName>
    </submittedName>
</protein>
<dbReference type="EMBL" id="VSSQ01045266">
    <property type="protein sequence ID" value="MPM99154.1"/>
    <property type="molecule type" value="Genomic_DNA"/>
</dbReference>
<gene>
    <name evidence="1" type="ORF">SDC9_146345</name>
</gene>
<sequence>MGGFKIKRTADRNRGGLFVVTAAVGHDSEPGPALFRQVGEQFFDRPAVVHPDHVFRVALQHVPAPEHMRNSVPDDRVIEFPGVVVVFQADAAVVKPLSHPVDDLPFPLRLEHGFEGEHIISFFLQQVGQGPDVFVVERGDSAGCDGDAAGFALHQRLRLHIGDIAQLIGHPLDRQPRLFRHAMVLFGVQHQRHRGFAFAGQFRYLFQRNHGRNTS</sequence>
<proteinExistence type="predicted"/>
<accession>A0A645EAS5</accession>
<reference evidence="1" key="1">
    <citation type="submission" date="2019-08" db="EMBL/GenBank/DDBJ databases">
        <authorList>
            <person name="Kucharzyk K."/>
            <person name="Murdoch R.W."/>
            <person name="Higgins S."/>
            <person name="Loffler F."/>
        </authorList>
    </citation>
    <scope>NUCLEOTIDE SEQUENCE</scope>
</reference>
<evidence type="ECO:0000313" key="1">
    <source>
        <dbReference type="EMBL" id="MPM99154.1"/>
    </source>
</evidence>
<comment type="caution">
    <text evidence="1">The sequence shown here is derived from an EMBL/GenBank/DDBJ whole genome shotgun (WGS) entry which is preliminary data.</text>
</comment>
<dbReference type="AlphaFoldDB" id="A0A645EAS5"/>
<organism evidence="1">
    <name type="scientific">bioreactor metagenome</name>
    <dbReference type="NCBI Taxonomy" id="1076179"/>
    <lineage>
        <taxon>unclassified sequences</taxon>
        <taxon>metagenomes</taxon>
        <taxon>ecological metagenomes</taxon>
    </lineage>
</organism>
<name>A0A645EAS5_9ZZZZ</name>